<dbReference type="GO" id="GO:1990904">
    <property type="term" value="C:ribonucleoprotein complex"/>
    <property type="evidence" value="ECO:0007669"/>
    <property type="project" value="UniProtKB-KW"/>
</dbReference>
<proteinExistence type="inferred from homology"/>
<comment type="similarity">
    <text evidence="1 5">Belongs to the universal ribosomal protein uL29 family.</text>
</comment>
<dbReference type="AlphaFoldDB" id="A0A7V0T6P9"/>
<evidence type="ECO:0000256" key="1">
    <source>
        <dbReference type="ARBA" id="ARBA00009254"/>
    </source>
</evidence>
<dbReference type="GO" id="GO:0005840">
    <property type="term" value="C:ribosome"/>
    <property type="evidence" value="ECO:0007669"/>
    <property type="project" value="UniProtKB-KW"/>
</dbReference>
<name>A0A7V0T6P9_UNCW3</name>
<sequence>MKASRLRELTAEELQRRVAELQDETFKLKLRRSTEQLPNPLRLRVLRRETARCLTELAARRKSSQAGEK</sequence>
<evidence type="ECO:0000256" key="5">
    <source>
        <dbReference type="HAMAP-Rule" id="MF_00374"/>
    </source>
</evidence>
<dbReference type="GO" id="GO:0006412">
    <property type="term" value="P:translation"/>
    <property type="evidence" value="ECO:0007669"/>
    <property type="project" value="UniProtKB-UniRule"/>
</dbReference>
<evidence type="ECO:0000256" key="4">
    <source>
        <dbReference type="ARBA" id="ARBA00035204"/>
    </source>
</evidence>
<dbReference type="InterPro" id="IPR036049">
    <property type="entry name" value="Ribosomal_uL29_sf"/>
</dbReference>
<dbReference type="NCBIfam" id="TIGR00012">
    <property type="entry name" value="L29"/>
    <property type="match status" value="1"/>
</dbReference>
<dbReference type="InterPro" id="IPR001854">
    <property type="entry name" value="Ribosomal_uL29"/>
</dbReference>
<dbReference type="Proteomes" id="UP000885672">
    <property type="component" value="Unassembled WGS sequence"/>
</dbReference>
<dbReference type="Pfam" id="PF00831">
    <property type="entry name" value="Ribosomal_L29"/>
    <property type="match status" value="1"/>
</dbReference>
<evidence type="ECO:0000313" key="7">
    <source>
        <dbReference type="EMBL" id="HDR00183.1"/>
    </source>
</evidence>
<dbReference type="Gene3D" id="1.10.287.310">
    <property type="match status" value="1"/>
</dbReference>
<feature type="coiled-coil region" evidence="6">
    <location>
        <begin position="4"/>
        <end position="31"/>
    </location>
</feature>
<accession>A0A7V0T6P9</accession>
<keyword evidence="6" id="KW-0175">Coiled coil</keyword>
<gene>
    <name evidence="5" type="primary">rpmC</name>
    <name evidence="7" type="ORF">ENN51_07875</name>
</gene>
<keyword evidence="2 5" id="KW-0689">Ribosomal protein</keyword>
<dbReference type="GO" id="GO:0003735">
    <property type="term" value="F:structural constituent of ribosome"/>
    <property type="evidence" value="ECO:0007669"/>
    <property type="project" value="InterPro"/>
</dbReference>
<protein>
    <recommendedName>
        <fullName evidence="4 5">Large ribosomal subunit protein uL29</fullName>
    </recommendedName>
</protein>
<evidence type="ECO:0000256" key="2">
    <source>
        <dbReference type="ARBA" id="ARBA00022980"/>
    </source>
</evidence>
<dbReference type="EMBL" id="DSBX01000302">
    <property type="protein sequence ID" value="HDR00183.1"/>
    <property type="molecule type" value="Genomic_DNA"/>
</dbReference>
<keyword evidence="3 5" id="KW-0687">Ribonucleoprotein</keyword>
<comment type="caution">
    <text evidence="7">The sequence shown here is derived from an EMBL/GenBank/DDBJ whole genome shotgun (WGS) entry which is preliminary data.</text>
</comment>
<dbReference type="HAMAP" id="MF_00374">
    <property type="entry name" value="Ribosomal_uL29"/>
    <property type="match status" value="1"/>
</dbReference>
<evidence type="ECO:0000256" key="6">
    <source>
        <dbReference type="SAM" id="Coils"/>
    </source>
</evidence>
<reference evidence="7" key="1">
    <citation type="journal article" date="2020" name="mSystems">
        <title>Genome- and Community-Level Interaction Insights into Carbon Utilization and Element Cycling Functions of Hydrothermarchaeota in Hydrothermal Sediment.</title>
        <authorList>
            <person name="Zhou Z."/>
            <person name="Liu Y."/>
            <person name="Xu W."/>
            <person name="Pan J."/>
            <person name="Luo Z.H."/>
            <person name="Li M."/>
        </authorList>
    </citation>
    <scope>NUCLEOTIDE SEQUENCE [LARGE SCALE GENOMIC DNA]</scope>
    <source>
        <strain evidence="7">SpSt-1182</strain>
    </source>
</reference>
<dbReference type="SUPFAM" id="SSF46561">
    <property type="entry name" value="Ribosomal protein L29 (L29p)"/>
    <property type="match status" value="1"/>
</dbReference>
<evidence type="ECO:0000256" key="3">
    <source>
        <dbReference type="ARBA" id="ARBA00023274"/>
    </source>
</evidence>
<organism evidence="7">
    <name type="scientific">candidate division WOR-3 bacterium</name>
    <dbReference type="NCBI Taxonomy" id="2052148"/>
    <lineage>
        <taxon>Bacteria</taxon>
        <taxon>Bacteria division WOR-3</taxon>
    </lineage>
</organism>